<dbReference type="EMBL" id="BLIY01000003">
    <property type="protein sequence ID" value="GFE53047.1"/>
    <property type="molecule type" value="Genomic_DNA"/>
</dbReference>
<name>A0A9W5T8E7_BABOV</name>
<dbReference type="Proteomes" id="UP001057455">
    <property type="component" value="Unassembled WGS sequence"/>
</dbReference>
<accession>A0A9W5T8E7</accession>
<protein>
    <recommendedName>
        <fullName evidence="3">Dynein heavy chain</fullName>
    </recommendedName>
</protein>
<reference evidence="1" key="1">
    <citation type="submission" date="2019-12" db="EMBL/GenBank/DDBJ databases">
        <title>Genome sequence of Babesia ovis.</title>
        <authorList>
            <person name="Yamagishi J."/>
            <person name="Sevinc F."/>
            <person name="Xuan X."/>
        </authorList>
    </citation>
    <scope>NUCLEOTIDE SEQUENCE</scope>
    <source>
        <strain evidence="1">Selcuk</strain>
    </source>
</reference>
<dbReference type="OrthoDB" id="367119at2759"/>
<gene>
    <name evidence="1" type="ORF">BaOVIS_004510</name>
</gene>
<keyword evidence="2" id="KW-1185">Reference proteome</keyword>
<comment type="caution">
    <text evidence="1">The sequence shown here is derived from an EMBL/GenBank/DDBJ whole genome shotgun (WGS) entry which is preliminary data.</text>
</comment>
<organism evidence="1 2">
    <name type="scientific">Babesia ovis</name>
    <dbReference type="NCBI Taxonomy" id="5869"/>
    <lineage>
        <taxon>Eukaryota</taxon>
        <taxon>Sar</taxon>
        <taxon>Alveolata</taxon>
        <taxon>Apicomplexa</taxon>
        <taxon>Aconoidasida</taxon>
        <taxon>Piroplasmida</taxon>
        <taxon>Babesiidae</taxon>
        <taxon>Babesia</taxon>
    </lineage>
</organism>
<sequence>MHSSPNLFVFAVESGGVNEPNPLLSTVGGTSPTEHMLMNKESIIDHLISVKTMVETMNEILGYTKNSNDFYVLERLCEVYVKLHDSIQHKELPDLLHHAKEQSQKLEVAVRDIDDVSAMVTPIDFDKVTDDVIKHIMSTIKILFEVTLVDTMDTLLSMRNYLFKKEIFKQIDFYLIHSDRTNRLIQALTRDYKEFEISDKEIEFPILRSKALALKTELNDNSVWIEQQLKVIHAISDELCPIDPLAVKFSFYDLLPSNNAEYRGAFISIHKVYRDLYEYRQFIGYAEKIIQCITSGLDDRHIPQSLYRFYGKGIILLEHIVKPMLWSQTRMYKTEIQTNLVKSVIEPFVAFMWTDPVAKTRIETALEQQNSVPNLVILKDKMQRFLVQFYRSEWNEMQPLVGSCRFGFCGDNLGSGVRRKDIRMLQIRTDVSSDAYKKIYRQQHVLKIKVIHEIPKMLYRKANDQEITPMKIESGLSLLKEYLDKFNDEYKIISTLINDCYRISTKLRLFLPDKAVSSSGIFVHVEMGYWVLDAIVALNEVLARYKRVRANADAVLRKLSPVNVTLPAVNTPCLSELDKEYDNVLTRQKDLEDIFVVADVNVASSDYIFKFFKSVNNSSSCSYDSNMWRGYFRVFYTVKPQLHGIMSLRTMLPQIEKMVIEMATVVNSIESRIPALAESVQLCVERDEIEVIGEIKLLGFEEPEMDMSPGELTELFFDQREEGRVQYNSTYTESESDIIENVKKVYQYVENFQNLPRRWNVVKSLPHDPAVSKNSGFRQLSAYSTVMDRPTEMELVAINPEAMIRQLSALRTMLDVMGDILGYSDNSTELHLLEALSGINDDEDESNDGGQETVIGCLISTARSNKEHVDLSIKDINSTIAKIRSLSEESDAIRLSVLKNRLRRRMTATIYDTLSKAMYFLSEGCDVDFRIQVLKLYDYEKSSIPDINSVLNSLTEMYGKLLTVTRRFEELHWLLRKHNEVFRKLSEAYLWVSNQLKILKGISDKLCPTDPLLSTLTFDKAEVYEEMRLKGIFMMWHRYYHELSYYKKFVYRAIEWSQAVSYGLGYENAPMGILRRFGSGAMILEHVVETHLWTAHKMLAVEAQLASLMKQLEPFIDPLQKYFNTHVSEAVVDITQPSSNVEPILKETEYRFLLTYYLREVETMHGIFGRFCEGYKNQLSNSNSVTPHGGNEAQSELKRLCDIFERNKEVFLGYEATVGRIKEGILSLVQNKEEISKVDVDGRMDGLKRYIDDFYIIYSVVFKAFIAYYRKRNEIEEPHDPLIADITGAYLKFEILYHLSPVVDFIRDILKEINEPQKRQLETYGKLAELPTRSMMESDKWFKGLDERNGYIMRYRSNVSELFAVLDVQDFEVYIMVNFYREVLSFGAYESACWKSLVHSWFKEFKPMAHKALVLNFVLPRLLKTEEEYYDIYEAIEPQLPVLVEDINKHNADIGKLKANGHVCHGYGAASSEPGQSAFGSTNDTLVGEKNIGGISTEGKGR</sequence>
<evidence type="ECO:0000313" key="2">
    <source>
        <dbReference type="Proteomes" id="UP001057455"/>
    </source>
</evidence>
<proteinExistence type="predicted"/>
<evidence type="ECO:0000313" key="1">
    <source>
        <dbReference type="EMBL" id="GFE53047.1"/>
    </source>
</evidence>
<evidence type="ECO:0008006" key="3">
    <source>
        <dbReference type="Google" id="ProtNLM"/>
    </source>
</evidence>